<protein>
    <submittedName>
        <fullName evidence="6">LacI family transcriptional regulator</fullName>
    </submittedName>
</protein>
<dbReference type="InterPro" id="IPR046335">
    <property type="entry name" value="LacI/GalR-like_sensor"/>
</dbReference>
<feature type="domain" description="HTH lacI-type" evidence="5">
    <location>
        <begin position="12"/>
        <end position="66"/>
    </location>
</feature>
<dbReference type="Pfam" id="PF13377">
    <property type="entry name" value="Peripla_BP_3"/>
    <property type="match status" value="1"/>
</dbReference>
<keyword evidence="7" id="KW-1185">Reference proteome</keyword>
<keyword evidence="4" id="KW-0804">Transcription</keyword>
<dbReference type="PROSITE" id="PS50932">
    <property type="entry name" value="HTH_LACI_2"/>
    <property type="match status" value="1"/>
</dbReference>
<dbReference type="CDD" id="cd01392">
    <property type="entry name" value="HTH_LacI"/>
    <property type="match status" value="1"/>
</dbReference>
<dbReference type="GO" id="GO:0003700">
    <property type="term" value="F:DNA-binding transcription factor activity"/>
    <property type="evidence" value="ECO:0007669"/>
    <property type="project" value="TreeGrafter"/>
</dbReference>
<dbReference type="EMBL" id="SSSM01000005">
    <property type="protein sequence ID" value="THG29271.1"/>
    <property type="molecule type" value="Genomic_DNA"/>
</dbReference>
<dbReference type="RefSeq" id="WP_136427602.1">
    <property type="nucleotide sequence ID" value="NZ_SSSM01000005.1"/>
</dbReference>
<evidence type="ECO:0000256" key="2">
    <source>
        <dbReference type="ARBA" id="ARBA00023015"/>
    </source>
</evidence>
<evidence type="ECO:0000313" key="6">
    <source>
        <dbReference type="EMBL" id="THG29271.1"/>
    </source>
</evidence>
<dbReference type="Pfam" id="PF00356">
    <property type="entry name" value="LacI"/>
    <property type="match status" value="1"/>
</dbReference>
<dbReference type="GO" id="GO:0000976">
    <property type="term" value="F:transcription cis-regulatory region binding"/>
    <property type="evidence" value="ECO:0007669"/>
    <property type="project" value="TreeGrafter"/>
</dbReference>
<organism evidence="6 7">
    <name type="scientific">Naasia lichenicola</name>
    <dbReference type="NCBI Taxonomy" id="2565933"/>
    <lineage>
        <taxon>Bacteria</taxon>
        <taxon>Bacillati</taxon>
        <taxon>Actinomycetota</taxon>
        <taxon>Actinomycetes</taxon>
        <taxon>Micrococcales</taxon>
        <taxon>Microbacteriaceae</taxon>
        <taxon>Naasia</taxon>
    </lineage>
</organism>
<dbReference type="SUPFAM" id="SSF53822">
    <property type="entry name" value="Periplasmic binding protein-like I"/>
    <property type="match status" value="1"/>
</dbReference>
<sequence>MSDARPPGNGRVTIKEVAERAGVSRSTSSRALAGTGYVAEPVRQRVRRAAEELGYVVDATARSLKQRSSRIIGVLVSDLRNAFYADLAYGAGRRAREAGFTMMLVDDGGRADEELEAAHAFVASRVAGVIVTPVSDGAAEFLRRQHMPLVEVDRVFGNGDAVVIDNRHAARTTTEHLLSLGHRRIALVIDETDWTTGRERRQGYEDALVAAGLELDPELVVSAGWNADATEQVARSLLAGPDRPSAVFAANNLLAEGVWRGAMDLSLRLPDDLSLVAFDDAPWMSMVTPGITAVTQDATRLGAEAVGRLLDRIADPTSPARVITIPAGFQRRQSTSRPAS</sequence>
<evidence type="ECO:0000259" key="5">
    <source>
        <dbReference type="PROSITE" id="PS50932"/>
    </source>
</evidence>
<dbReference type="AlphaFoldDB" id="A0A4S4FGN5"/>
<keyword evidence="2" id="KW-0805">Transcription regulation</keyword>
<dbReference type="InterPro" id="IPR010982">
    <property type="entry name" value="Lambda_DNA-bd_dom_sf"/>
</dbReference>
<gene>
    <name evidence="6" type="ORF">E6C64_11105</name>
</gene>
<evidence type="ECO:0000256" key="4">
    <source>
        <dbReference type="ARBA" id="ARBA00023163"/>
    </source>
</evidence>
<dbReference type="Proteomes" id="UP000309133">
    <property type="component" value="Unassembled WGS sequence"/>
</dbReference>
<dbReference type="InterPro" id="IPR028082">
    <property type="entry name" value="Peripla_BP_I"/>
</dbReference>
<dbReference type="PANTHER" id="PTHR30146:SF148">
    <property type="entry name" value="HTH-TYPE TRANSCRIPTIONAL REPRESSOR PURR-RELATED"/>
    <property type="match status" value="1"/>
</dbReference>
<dbReference type="SUPFAM" id="SSF47413">
    <property type="entry name" value="lambda repressor-like DNA-binding domains"/>
    <property type="match status" value="1"/>
</dbReference>
<evidence type="ECO:0000256" key="1">
    <source>
        <dbReference type="ARBA" id="ARBA00022491"/>
    </source>
</evidence>
<accession>A0A4S4FGN5</accession>
<dbReference type="OrthoDB" id="37081at2"/>
<dbReference type="CDD" id="cd06267">
    <property type="entry name" value="PBP1_LacI_sugar_binding-like"/>
    <property type="match status" value="1"/>
</dbReference>
<evidence type="ECO:0000256" key="3">
    <source>
        <dbReference type="ARBA" id="ARBA00023125"/>
    </source>
</evidence>
<dbReference type="Gene3D" id="1.10.260.40">
    <property type="entry name" value="lambda repressor-like DNA-binding domains"/>
    <property type="match status" value="1"/>
</dbReference>
<name>A0A4S4FGN5_9MICO</name>
<dbReference type="Gene3D" id="3.40.50.2300">
    <property type="match status" value="2"/>
</dbReference>
<dbReference type="InterPro" id="IPR000843">
    <property type="entry name" value="HTH_LacI"/>
</dbReference>
<comment type="caution">
    <text evidence="6">The sequence shown here is derived from an EMBL/GenBank/DDBJ whole genome shotgun (WGS) entry which is preliminary data.</text>
</comment>
<dbReference type="SMART" id="SM00354">
    <property type="entry name" value="HTH_LACI"/>
    <property type="match status" value="1"/>
</dbReference>
<proteinExistence type="predicted"/>
<reference evidence="6 7" key="1">
    <citation type="submission" date="2019-04" db="EMBL/GenBank/DDBJ databases">
        <authorList>
            <person name="Jiang L."/>
        </authorList>
    </citation>
    <scope>NUCLEOTIDE SEQUENCE [LARGE SCALE GENOMIC DNA]</scope>
    <source>
        <strain evidence="6 7">YIM 131853</strain>
    </source>
</reference>
<evidence type="ECO:0000313" key="7">
    <source>
        <dbReference type="Proteomes" id="UP000309133"/>
    </source>
</evidence>
<keyword evidence="3" id="KW-0238">DNA-binding</keyword>
<keyword evidence="1" id="KW-0678">Repressor</keyword>
<dbReference type="PANTHER" id="PTHR30146">
    <property type="entry name" value="LACI-RELATED TRANSCRIPTIONAL REPRESSOR"/>
    <property type="match status" value="1"/>
</dbReference>